<dbReference type="EMBL" id="CP063845">
    <property type="protein sequence ID" value="UFP93383.1"/>
    <property type="molecule type" value="Genomic_DNA"/>
</dbReference>
<protein>
    <recommendedName>
        <fullName evidence="2">Putative nickel insertion protein</fullName>
    </recommendedName>
</protein>
<sequence>MKLAYFDCPAGISGDMCLGALVDAGVPADYLSAQLAKLPMHDEYRLHFERVVKNGVAATKARVPLGERAGHTHRHLPEIRALLETASLPPRATEWSVRVFVALAHAEALVHNTTPERVHFHEVGATDALVDVVGTCLGLDYLNVEALHCSALPVGGGLVHAAHGVMPVPTPAVVRLWESRRVPVYSNRIHRELVTPTGAAIACALAASFGEMPAMAVSRVGLGAGDMDLPIPNILRLWLGEATEPLLAARAHTVTDAHTQGRAHAHHDHAHEEVVACLETQTDDLNPQISGYLFERLLAAGAADVFTVPVGMKKSRPGTLMTVLCAPHLLATCEEILLCETTTLGVRRHFQVRSVLERHHEPVETIFGTVRIKVGSRDQQVLNAQPEFEDCRRLSEQTGQPLKLVQQVALATWHQRRPTQSERQN</sequence>
<dbReference type="Gene3D" id="3.30.70.1380">
    <property type="entry name" value="Transcriptional regulatory protein pf0864 domain like"/>
    <property type="match status" value="1"/>
</dbReference>
<dbReference type="HAMAP" id="MF_01074">
    <property type="entry name" value="LarC"/>
    <property type="match status" value="1"/>
</dbReference>
<evidence type="ECO:0000256" key="1">
    <source>
        <dbReference type="ARBA" id="ARBA00022596"/>
    </source>
</evidence>
<dbReference type="RefSeq" id="WP_230840383.1">
    <property type="nucleotide sequence ID" value="NZ_CP063845.1"/>
</dbReference>
<accession>A0ABY3PID9</accession>
<reference evidence="3 4" key="1">
    <citation type="journal article" date="2021" name="Genome Biol. Evol.">
        <title>Complete Genome Sequencing of a Novel Gloeobacter Species from a Waterfall Cave in Mexico.</title>
        <authorList>
            <person name="Saw J.H."/>
            <person name="Cardona T."/>
            <person name="Montejano G."/>
        </authorList>
    </citation>
    <scope>NUCLEOTIDE SEQUENCE [LARGE SCALE GENOMIC DNA]</scope>
    <source>
        <strain evidence="3">MG652769</strain>
    </source>
</reference>
<dbReference type="Pfam" id="PF01969">
    <property type="entry name" value="Ni_insertion"/>
    <property type="match status" value="1"/>
</dbReference>
<evidence type="ECO:0000313" key="4">
    <source>
        <dbReference type="Proteomes" id="UP001054846"/>
    </source>
</evidence>
<organism evidence="3 4">
    <name type="scientific">Gloeobacter morelensis MG652769</name>
    <dbReference type="NCBI Taxonomy" id="2781736"/>
    <lineage>
        <taxon>Bacteria</taxon>
        <taxon>Bacillati</taxon>
        <taxon>Cyanobacteriota</taxon>
        <taxon>Cyanophyceae</taxon>
        <taxon>Gloeobacterales</taxon>
        <taxon>Gloeobacteraceae</taxon>
        <taxon>Gloeobacter</taxon>
        <taxon>Gloeobacter morelensis</taxon>
    </lineage>
</organism>
<dbReference type="PANTHER" id="PTHR36566:SF1">
    <property type="entry name" value="PYRIDINIUM-3,5-BISTHIOCARBOXYLIC ACID MONONUCLEOTIDE NICKEL INSERTION PROTEIN"/>
    <property type="match status" value="1"/>
</dbReference>
<gene>
    <name evidence="3" type="primary">larC</name>
    <name evidence="3" type="ORF">ISF26_16475</name>
</gene>
<dbReference type="PANTHER" id="PTHR36566">
    <property type="entry name" value="NICKEL INSERTION PROTEIN-RELATED"/>
    <property type="match status" value="1"/>
</dbReference>
<keyword evidence="1 2" id="KW-0533">Nickel</keyword>
<keyword evidence="4" id="KW-1185">Reference proteome</keyword>
<evidence type="ECO:0000313" key="3">
    <source>
        <dbReference type="EMBL" id="UFP93383.1"/>
    </source>
</evidence>
<dbReference type="NCBIfam" id="TIGR00299">
    <property type="entry name" value="nickel pincer cofactor biosynthesis protein LarC"/>
    <property type="match status" value="1"/>
</dbReference>
<proteinExistence type="inferred from homology"/>
<dbReference type="Proteomes" id="UP001054846">
    <property type="component" value="Chromosome"/>
</dbReference>
<evidence type="ECO:0000256" key="2">
    <source>
        <dbReference type="HAMAP-Rule" id="MF_01074"/>
    </source>
</evidence>
<comment type="similarity">
    <text evidence="2">Belongs to the LarC family.</text>
</comment>
<keyword evidence="2" id="KW-0456">Lyase</keyword>
<name>A0ABY3PID9_9CYAN</name>
<dbReference type="InterPro" id="IPR002822">
    <property type="entry name" value="Ni_insertion"/>
</dbReference>
<dbReference type="Gene3D" id="3.10.20.300">
    <property type="entry name" value="mk0293 like domain"/>
    <property type="match status" value="1"/>
</dbReference>